<dbReference type="InterPro" id="IPR003660">
    <property type="entry name" value="HAMP_dom"/>
</dbReference>
<keyword evidence="4" id="KW-0547">Nucleotide-binding</keyword>
<dbReference type="NCBIfam" id="TIGR00229">
    <property type="entry name" value="sensory_box"/>
    <property type="match status" value="2"/>
</dbReference>
<keyword evidence="9" id="KW-1133">Transmembrane helix</keyword>
<feature type="domain" description="Histidine kinase" evidence="10">
    <location>
        <begin position="662"/>
        <end position="888"/>
    </location>
</feature>
<evidence type="ECO:0000256" key="5">
    <source>
        <dbReference type="ARBA" id="ARBA00022777"/>
    </source>
</evidence>
<feature type="domain" description="PAS" evidence="12">
    <location>
        <begin position="389"/>
        <end position="444"/>
    </location>
</feature>
<dbReference type="SMART" id="SM00448">
    <property type="entry name" value="REC"/>
    <property type="match status" value="1"/>
</dbReference>
<keyword evidence="6" id="KW-0067">ATP-binding</keyword>
<reference evidence="14" key="1">
    <citation type="submission" date="2020-09" db="EMBL/GenBank/DDBJ databases">
        <title>Desulfogranum mesoprofundum gen. nov., sp. nov., a novel mesophilic, sulfate-reducing chemolithoautotroph isolated from a deep-sea hydrothermal vent chimney in the Suiyo Seamount.</title>
        <authorList>
            <person name="Hashimoto Y."/>
            <person name="Nakagawa S."/>
        </authorList>
    </citation>
    <scope>NUCLEOTIDE SEQUENCE</scope>
    <source>
        <strain evidence="14">KT2</strain>
    </source>
</reference>
<keyword evidence="8" id="KW-0597">Phosphoprotein</keyword>
<evidence type="ECO:0000256" key="2">
    <source>
        <dbReference type="ARBA" id="ARBA00012438"/>
    </source>
</evidence>
<dbReference type="InterPro" id="IPR013655">
    <property type="entry name" value="PAS_fold_3"/>
</dbReference>
<dbReference type="PANTHER" id="PTHR43065">
    <property type="entry name" value="SENSOR HISTIDINE KINASE"/>
    <property type="match status" value="1"/>
</dbReference>
<evidence type="ECO:0000256" key="9">
    <source>
        <dbReference type="SAM" id="Phobius"/>
    </source>
</evidence>
<dbReference type="PROSITE" id="PS50110">
    <property type="entry name" value="RESPONSE_REGULATORY"/>
    <property type="match status" value="1"/>
</dbReference>
<evidence type="ECO:0000256" key="3">
    <source>
        <dbReference type="ARBA" id="ARBA00022679"/>
    </source>
</evidence>
<dbReference type="InterPro" id="IPR005467">
    <property type="entry name" value="His_kinase_dom"/>
</dbReference>
<evidence type="ECO:0000259" key="13">
    <source>
        <dbReference type="PROSITE" id="PS50885"/>
    </source>
</evidence>
<comment type="catalytic activity">
    <reaction evidence="1">
        <text>ATP + protein L-histidine = ADP + protein N-phospho-L-histidine.</text>
        <dbReference type="EC" id="2.7.13.3"/>
    </reaction>
</comment>
<organism evidence="14 15">
    <name type="scientific">Desulfomarina profundi</name>
    <dbReference type="NCBI Taxonomy" id="2772557"/>
    <lineage>
        <taxon>Bacteria</taxon>
        <taxon>Pseudomonadati</taxon>
        <taxon>Thermodesulfobacteriota</taxon>
        <taxon>Desulfobulbia</taxon>
        <taxon>Desulfobulbales</taxon>
        <taxon>Desulfobulbaceae</taxon>
        <taxon>Desulfomarina</taxon>
    </lineage>
</organism>
<dbReference type="InterPro" id="IPR013656">
    <property type="entry name" value="PAS_4"/>
</dbReference>
<evidence type="ECO:0000256" key="1">
    <source>
        <dbReference type="ARBA" id="ARBA00000085"/>
    </source>
</evidence>
<feature type="transmembrane region" description="Helical" evidence="9">
    <location>
        <begin position="296"/>
        <end position="319"/>
    </location>
</feature>
<keyword evidence="9" id="KW-0472">Membrane</keyword>
<dbReference type="Pfam" id="PF08448">
    <property type="entry name" value="PAS_4"/>
    <property type="match status" value="1"/>
</dbReference>
<feature type="domain" description="HAMP" evidence="13">
    <location>
        <begin position="321"/>
        <end position="373"/>
    </location>
</feature>
<dbReference type="PROSITE" id="PS50109">
    <property type="entry name" value="HIS_KIN"/>
    <property type="match status" value="1"/>
</dbReference>
<keyword evidence="7" id="KW-0902">Two-component regulatory system</keyword>
<evidence type="ECO:0000256" key="4">
    <source>
        <dbReference type="ARBA" id="ARBA00022741"/>
    </source>
</evidence>
<keyword evidence="15" id="KW-1185">Reference proteome</keyword>
<proteinExistence type="predicted"/>
<accession>A0A8D5FU20</accession>
<dbReference type="SMART" id="SM00388">
    <property type="entry name" value="HisKA"/>
    <property type="match status" value="1"/>
</dbReference>
<gene>
    <name evidence="14" type="ORF">DGMP_20690</name>
</gene>
<dbReference type="EMBL" id="AP024086">
    <property type="protein sequence ID" value="BCL61376.1"/>
    <property type="molecule type" value="Genomic_DNA"/>
</dbReference>
<dbReference type="KEGG" id="dbk:DGMP_20690"/>
<dbReference type="GO" id="GO:0000155">
    <property type="term" value="F:phosphorelay sensor kinase activity"/>
    <property type="evidence" value="ECO:0007669"/>
    <property type="project" value="InterPro"/>
</dbReference>
<evidence type="ECO:0000259" key="12">
    <source>
        <dbReference type="PROSITE" id="PS50112"/>
    </source>
</evidence>
<evidence type="ECO:0000256" key="8">
    <source>
        <dbReference type="PROSITE-ProRule" id="PRU00169"/>
    </source>
</evidence>
<dbReference type="InterPro" id="IPR003594">
    <property type="entry name" value="HATPase_dom"/>
</dbReference>
<dbReference type="PROSITE" id="PS50112">
    <property type="entry name" value="PAS"/>
    <property type="match status" value="2"/>
</dbReference>
<dbReference type="PANTHER" id="PTHR43065:SF46">
    <property type="entry name" value="C4-DICARBOXYLATE TRANSPORT SENSOR PROTEIN DCTB"/>
    <property type="match status" value="1"/>
</dbReference>
<feature type="transmembrane region" description="Helical" evidence="9">
    <location>
        <begin position="20"/>
        <end position="42"/>
    </location>
</feature>
<keyword evidence="3" id="KW-0808">Transferase</keyword>
<dbReference type="InterPro" id="IPR003661">
    <property type="entry name" value="HisK_dim/P_dom"/>
</dbReference>
<dbReference type="SMART" id="SM00091">
    <property type="entry name" value="PAS"/>
    <property type="match status" value="2"/>
</dbReference>
<dbReference type="CDD" id="cd00082">
    <property type="entry name" value="HisKA"/>
    <property type="match status" value="1"/>
</dbReference>
<dbReference type="Pfam" id="PF00512">
    <property type="entry name" value="HisKA"/>
    <property type="match status" value="1"/>
</dbReference>
<feature type="domain" description="Response regulatory" evidence="11">
    <location>
        <begin position="908"/>
        <end position="1023"/>
    </location>
</feature>
<dbReference type="GO" id="GO:0005524">
    <property type="term" value="F:ATP binding"/>
    <property type="evidence" value="ECO:0007669"/>
    <property type="project" value="UniProtKB-KW"/>
</dbReference>
<name>A0A8D5FU20_9BACT</name>
<dbReference type="RefSeq" id="WP_228853832.1">
    <property type="nucleotide sequence ID" value="NZ_AP024086.1"/>
</dbReference>
<feature type="domain" description="PAS" evidence="12">
    <location>
        <begin position="517"/>
        <end position="592"/>
    </location>
</feature>
<dbReference type="SMART" id="SM00304">
    <property type="entry name" value="HAMP"/>
    <property type="match status" value="1"/>
</dbReference>
<dbReference type="SMART" id="SM00387">
    <property type="entry name" value="HATPase_c"/>
    <property type="match status" value="1"/>
</dbReference>
<dbReference type="Pfam" id="PF00072">
    <property type="entry name" value="Response_reg"/>
    <property type="match status" value="1"/>
</dbReference>
<dbReference type="Pfam" id="PF00672">
    <property type="entry name" value="HAMP"/>
    <property type="match status" value="1"/>
</dbReference>
<evidence type="ECO:0000259" key="11">
    <source>
        <dbReference type="PROSITE" id="PS50110"/>
    </source>
</evidence>
<dbReference type="InterPro" id="IPR001789">
    <property type="entry name" value="Sig_transdc_resp-reg_receiver"/>
</dbReference>
<dbReference type="EC" id="2.7.13.3" evidence="2"/>
<dbReference type="Pfam" id="PF02518">
    <property type="entry name" value="HATPase_c"/>
    <property type="match status" value="1"/>
</dbReference>
<dbReference type="CDD" id="cd06225">
    <property type="entry name" value="HAMP"/>
    <property type="match status" value="1"/>
</dbReference>
<dbReference type="Proteomes" id="UP000826725">
    <property type="component" value="Chromosome"/>
</dbReference>
<sequence length="1025" mass="115187">MKTDFSRWNRLGINSKFGVSFSLLFLLILLVAATAYISFYIIRNAEEDIRTSADIERMVLEMGRGMERAHRLLGDFFIHYPRRGLQRAHEEFAQPSVREISKVISISNDLKQILAQSPLRSISNINTVDINLYLASARRFADISIEFVELISRRAAPERGLEAQLFSVAADISSRLKELPELQALHTEAATFYRDYLLTRHRYLMQSMFNTQDLLRDALEKDNRLQPEEKKEIFTLLSSCRKLADELLRVDSAIEGKVRDFSLQEQTVTPISNELVESAKSEVIQAQTRIDKVFRLAGIAILTIALLGIIVMLTIARILHYSITGNILRLTASALELGKGNLNARAVKESEDELGQLADIFNTMASRLQDLVENLDSKVRQRTAELAESESRFRNLVNDLPRIAVQGYDEQQTVIYWNQACTLLYGYTEEEALGRKLEDLIIPDCMKEEVRNSIRNWHENNVPIPPGEIIQRHKNGSKVPVYSSHVMLIGKDGRKIMYCVDLSLADLKQAQAGKEKSETFYRQLFYHSTSGVAVYETVDDGMDFIFTDFNPAAEQIEGITREELLGRRVTEVFPAVDKVGILEVFRRVWRTGQPAHHPIIFYKDNRLEGWRENQVYKLPSGEVVAIYEDVTEKKQIEQEKQAAEEGLQRAKKMEAIGLMAGGVAHDLNNILSGIIGYPDLILLHLPENSKLRAPVKAIQEAGERAATVVADLLTVARGVAGVRSAADVNTLISEYFDSPECRQLRSLYPYIQFFKELADDLPNISCSPVHIKKCIMNLVTNAAEAMEASGSITLRTQVFIPGEQWCRENGVEQKKYVELAVSDTGTGIPAECINHIFEPFYTKKEMGRSGTGLGLTVVWNTVQEHSGVVTVSSNEQGTVFKLYFPVTDQVAGEKKSTELKVTRGHGETVLVVDDEPQLREIAVSMLEELGYDVTSVNSGEEAVTYLQERAVDLVLLDMLMKPGINGRQTYEKILRIHPGQKAVVVSGFAENSEIRSTLKLGAGGFVNKPYSMEELGLAVQKCLHE</sequence>
<dbReference type="AlphaFoldDB" id="A0A8D5FU20"/>
<dbReference type="InterPro" id="IPR000014">
    <property type="entry name" value="PAS"/>
</dbReference>
<evidence type="ECO:0000259" key="10">
    <source>
        <dbReference type="PROSITE" id="PS50109"/>
    </source>
</evidence>
<protein>
    <recommendedName>
        <fullName evidence="2">histidine kinase</fullName>
        <ecNumber evidence="2">2.7.13.3</ecNumber>
    </recommendedName>
</protein>
<evidence type="ECO:0000313" key="14">
    <source>
        <dbReference type="EMBL" id="BCL61376.1"/>
    </source>
</evidence>
<dbReference type="PROSITE" id="PS50885">
    <property type="entry name" value="HAMP"/>
    <property type="match status" value="1"/>
</dbReference>
<evidence type="ECO:0000256" key="7">
    <source>
        <dbReference type="ARBA" id="ARBA00023012"/>
    </source>
</evidence>
<evidence type="ECO:0000313" key="15">
    <source>
        <dbReference type="Proteomes" id="UP000826725"/>
    </source>
</evidence>
<dbReference type="GO" id="GO:0016020">
    <property type="term" value="C:membrane"/>
    <property type="evidence" value="ECO:0007669"/>
    <property type="project" value="InterPro"/>
</dbReference>
<dbReference type="Pfam" id="PF08447">
    <property type="entry name" value="PAS_3"/>
    <property type="match status" value="1"/>
</dbReference>
<keyword evidence="9" id="KW-0812">Transmembrane</keyword>
<feature type="modified residue" description="4-aspartylphosphate" evidence="8">
    <location>
        <position position="957"/>
    </location>
</feature>
<dbReference type="CDD" id="cd00130">
    <property type="entry name" value="PAS"/>
    <property type="match status" value="2"/>
</dbReference>
<dbReference type="CDD" id="cd00156">
    <property type="entry name" value="REC"/>
    <property type="match status" value="1"/>
</dbReference>
<keyword evidence="5" id="KW-0418">Kinase</keyword>
<evidence type="ECO:0000256" key="6">
    <source>
        <dbReference type="ARBA" id="ARBA00022840"/>
    </source>
</evidence>